<dbReference type="Proteomes" id="UP000792457">
    <property type="component" value="Unassembled WGS sequence"/>
</dbReference>
<evidence type="ECO:0000313" key="2">
    <source>
        <dbReference type="EMBL" id="KAG8234695.1"/>
    </source>
</evidence>
<feature type="compositionally biased region" description="Basic and acidic residues" evidence="1">
    <location>
        <begin position="62"/>
        <end position="72"/>
    </location>
</feature>
<feature type="compositionally biased region" description="Polar residues" evidence="1">
    <location>
        <begin position="105"/>
        <end position="115"/>
    </location>
</feature>
<reference evidence="2" key="1">
    <citation type="submission" date="2013-04" db="EMBL/GenBank/DDBJ databases">
        <authorList>
            <person name="Qu J."/>
            <person name="Murali S.C."/>
            <person name="Bandaranaike D."/>
            <person name="Bellair M."/>
            <person name="Blankenburg K."/>
            <person name="Chao H."/>
            <person name="Dinh H."/>
            <person name="Doddapaneni H."/>
            <person name="Downs B."/>
            <person name="Dugan-Rocha S."/>
            <person name="Elkadiri S."/>
            <person name="Gnanaolivu R.D."/>
            <person name="Hernandez B."/>
            <person name="Javaid M."/>
            <person name="Jayaseelan J.C."/>
            <person name="Lee S."/>
            <person name="Li M."/>
            <person name="Ming W."/>
            <person name="Munidasa M."/>
            <person name="Muniz J."/>
            <person name="Nguyen L."/>
            <person name="Ongeri F."/>
            <person name="Osuji N."/>
            <person name="Pu L.-L."/>
            <person name="Puazo M."/>
            <person name="Qu C."/>
            <person name="Quiroz J."/>
            <person name="Raj R."/>
            <person name="Weissenberger G."/>
            <person name="Xin Y."/>
            <person name="Zou X."/>
            <person name="Han Y."/>
            <person name="Richards S."/>
            <person name="Worley K."/>
            <person name="Muzny D."/>
            <person name="Gibbs R."/>
        </authorList>
    </citation>
    <scope>NUCLEOTIDE SEQUENCE</scope>
    <source>
        <strain evidence="2">Sampled in the wild</strain>
    </source>
</reference>
<sequence length="157" mass="17074">MEIGHLNYNLCNLMEKQLMQIEDQPFSLKNSGPDSKIILSMQLRILKYEEPKEEEEDDDESEKSKEVSEGDKGASASITSKDNASGSESPSTPLSHSPLKKQPSRDSVSSSTSLNAVKPIVAEVASNVEAEPPSLPANPPPDEEESEMRFRSAAAAK</sequence>
<evidence type="ECO:0000313" key="3">
    <source>
        <dbReference type="Proteomes" id="UP000792457"/>
    </source>
</evidence>
<name>A0A8K0P3N3_LADFU</name>
<feature type="compositionally biased region" description="Polar residues" evidence="1">
    <location>
        <begin position="76"/>
        <end position="95"/>
    </location>
</feature>
<dbReference type="AlphaFoldDB" id="A0A8K0P3N3"/>
<reference evidence="2" key="2">
    <citation type="submission" date="2017-10" db="EMBL/GenBank/DDBJ databases">
        <title>Ladona fulva Genome sequencing and assembly.</title>
        <authorList>
            <person name="Murali S."/>
            <person name="Richards S."/>
            <person name="Bandaranaike D."/>
            <person name="Bellair M."/>
            <person name="Blankenburg K."/>
            <person name="Chao H."/>
            <person name="Dinh H."/>
            <person name="Doddapaneni H."/>
            <person name="Dugan-Rocha S."/>
            <person name="Elkadiri S."/>
            <person name="Gnanaolivu R."/>
            <person name="Hernandez B."/>
            <person name="Skinner E."/>
            <person name="Javaid M."/>
            <person name="Lee S."/>
            <person name="Li M."/>
            <person name="Ming W."/>
            <person name="Munidasa M."/>
            <person name="Muniz J."/>
            <person name="Nguyen L."/>
            <person name="Hughes D."/>
            <person name="Osuji N."/>
            <person name="Pu L.-L."/>
            <person name="Puazo M."/>
            <person name="Qu C."/>
            <person name="Quiroz J."/>
            <person name="Raj R."/>
            <person name="Weissenberger G."/>
            <person name="Xin Y."/>
            <person name="Zou X."/>
            <person name="Han Y."/>
            <person name="Worley K."/>
            <person name="Muzny D."/>
            <person name="Gibbs R."/>
        </authorList>
    </citation>
    <scope>NUCLEOTIDE SEQUENCE</scope>
    <source>
        <strain evidence="2">Sampled in the wild</strain>
    </source>
</reference>
<comment type="caution">
    <text evidence="2">The sequence shown here is derived from an EMBL/GenBank/DDBJ whole genome shotgun (WGS) entry which is preliminary data.</text>
</comment>
<accession>A0A8K0P3N3</accession>
<protein>
    <submittedName>
        <fullName evidence="2">Uncharacterized protein</fullName>
    </submittedName>
</protein>
<feature type="compositionally biased region" description="Acidic residues" evidence="1">
    <location>
        <begin position="51"/>
        <end position="61"/>
    </location>
</feature>
<dbReference type="OrthoDB" id="1029639at2759"/>
<gene>
    <name evidence="2" type="ORF">J437_LFUL015349</name>
</gene>
<proteinExistence type="predicted"/>
<organism evidence="2 3">
    <name type="scientific">Ladona fulva</name>
    <name type="common">Scarce chaser dragonfly</name>
    <name type="synonym">Libellula fulva</name>
    <dbReference type="NCBI Taxonomy" id="123851"/>
    <lineage>
        <taxon>Eukaryota</taxon>
        <taxon>Metazoa</taxon>
        <taxon>Ecdysozoa</taxon>
        <taxon>Arthropoda</taxon>
        <taxon>Hexapoda</taxon>
        <taxon>Insecta</taxon>
        <taxon>Pterygota</taxon>
        <taxon>Palaeoptera</taxon>
        <taxon>Odonata</taxon>
        <taxon>Epiprocta</taxon>
        <taxon>Anisoptera</taxon>
        <taxon>Libelluloidea</taxon>
        <taxon>Libellulidae</taxon>
        <taxon>Ladona</taxon>
    </lineage>
</organism>
<dbReference type="EMBL" id="KZ308838">
    <property type="protein sequence ID" value="KAG8234695.1"/>
    <property type="molecule type" value="Genomic_DNA"/>
</dbReference>
<evidence type="ECO:0000256" key="1">
    <source>
        <dbReference type="SAM" id="MobiDB-lite"/>
    </source>
</evidence>
<feature type="region of interest" description="Disordered" evidence="1">
    <location>
        <begin position="48"/>
        <end position="157"/>
    </location>
</feature>
<keyword evidence="3" id="KW-1185">Reference proteome</keyword>